<evidence type="ECO:0008006" key="3">
    <source>
        <dbReference type="Google" id="ProtNLM"/>
    </source>
</evidence>
<dbReference type="EMBL" id="LWSG01000003">
    <property type="protein sequence ID" value="OAS88608.1"/>
    <property type="molecule type" value="Genomic_DNA"/>
</dbReference>
<comment type="caution">
    <text evidence="1">The sequence shown here is derived from an EMBL/GenBank/DDBJ whole genome shotgun (WGS) entry which is preliminary data.</text>
</comment>
<accession>A0A179T5S4</accession>
<dbReference type="InterPro" id="IPR008929">
    <property type="entry name" value="Chondroitin_lyas"/>
</dbReference>
<keyword evidence="2" id="KW-1185">Reference proteome</keyword>
<protein>
    <recommendedName>
        <fullName evidence="3">Heparin-sulfate lyase N-terminal domain-containing protein</fullName>
    </recommendedName>
</protein>
<name>A0A179T5S4_9BACI</name>
<dbReference type="InterPro" id="IPR008930">
    <property type="entry name" value="Terpenoid_cyclase/PrenylTrfase"/>
</dbReference>
<dbReference type="AlphaFoldDB" id="A0A179T5S4"/>
<evidence type="ECO:0000313" key="1">
    <source>
        <dbReference type="EMBL" id="OAS88608.1"/>
    </source>
</evidence>
<dbReference type="Proteomes" id="UP000078534">
    <property type="component" value="Unassembled WGS sequence"/>
</dbReference>
<dbReference type="SUPFAM" id="SSF48239">
    <property type="entry name" value="Terpenoid cyclases/Protein prenyltransferases"/>
    <property type="match status" value="1"/>
</dbReference>
<evidence type="ECO:0000313" key="2">
    <source>
        <dbReference type="Proteomes" id="UP000078534"/>
    </source>
</evidence>
<dbReference type="Gene3D" id="1.50.10.100">
    <property type="entry name" value="Chondroitin AC/alginate lyase"/>
    <property type="match status" value="1"/>
</dbReference>
<sequence length="570" mass="64973">MVELNDNLTEIFFEKQIDDEESRYFGGVVDAKTGIPSPSHTGVGSVLGSWLSSYVNPDSRFYHYDLLARRIDLALDYMLDQQHEDGTISPGWTNYHSPPDTGFIVTGFAHIYHLLKNDSGLEADSLTSKVKSFLERTIPAMLTGGCHTPNHRWVLTSALCHLYTIFGNDELLDRAEEWLAEGIDITKDGEWTERSNGIYNSVSNIFLYHTARIGNKPKLLDYVRKNLDMMQYLVHPDGEVVTDYSGRQDFGNVFDLSPYHLICRLMAFHDNNPVYAAMSDLAAENLSEMGPVNNHIMIGYLMFPFIKEQKVGKTALPTNYEVLINGDFPGIDNLKKMNLVGHGSKIEHSSMHESFGAPIVRFRQSEESATIMSKNASFFSLRKGNAKLLGVRVTSSFSPGIIEFDTIEKIDDGYRLKKQMEKGYRGPIPKQQLANMEDTSIWYLLPHQHRGLTHSQTFEVEIDIVKTSDSEWKLYVKSDDREDVFMQIEFLFNTDGLLKGDEITRVNERTYFWKRDELTFQSGENYIHMNTGTHEHWIENIGGAGEVNNVQAVKVNLVSPINKTFRVWMK</sequence>
<dbReference type="STRING" id="152268.A6K24_16140"/>
<dbReference type="OrthoDB" id="1290722at2"/>
<organism evidence="1 2">
    <name type="scientific">Metabacillus litoralis</name>
    <dbReference type="NCBI Taxonomy" id="152268"/>
    <lineage>
        <taxon>Bacteria</taxon>
        <taxon>Bacillati</taxon>
        <taxon>Bacillota</taxon>
        <taxon>Bacilli</taxon>
        <taxon>Bacillales</taxon>
        <taxon>Bacillaceae</taxon>
        <taxon>Metabacillus</taxon>
    </lineage>
</organism>
<proteinExistence type="predicted"/>
<reference evidence="2" key="1">
    <citation type="submission" date="2016-04" db="EMBL/GenBank/DDBJ databases">
        <authorList>
            <person name="Lyu Z."/>
            <person name="Lyu W."/>
        </authorList>
    </citation>
    <scope>NUCLEOTIDE SEQUENCE [LARGE SCALE GENOMIC DNA]</scope>
    <source>
        <strain evidence="2">C44</strain>
    </source>
</reference>
<gene>
    <name evidence="1" type="ORF">A6K24_16140</name>
</gene>